<reference evidence="1" key="1">
    <citation type="submission" date="2019-08" db="EMBL/GenBank/DDBJ databases">
        <authorList>
            <person name="Kucharzyk K."/>
            <person name="Murdoch R.W."/>
            <person name="Higgins S."/>
            <person name="Loffler F."/>
        </authorList>
    </citation>
    <scope>NUCLEOTIDE SEQUENCE</scope>
</reference>
<dbReference type="EMBL" id="VSSQ01128714">
    <property type="protein sequence ID" value="MPN57315.1"/>
    <property type="molecule type" value="Genomic_DNA"/>
</dbReference>
<comment type="caution">
    <text evidence="1">The sequence shown here is derived from an EMBL/GenBank/DDBJ whole genome shotgun (WGS) entry which is preliminary data.</text>
</comment>
<sequence length="91" mass="10242">MVPVQNSVFKYAKHLFGQRNFINTIVVIQPGLRTPADVHGGIDVCEGPGHNFAQFIPVVHFIKRHGFNWSAGDNQAVKALIFDFIESFIEF</sequence>
<accession>A0A645J0U7</accession>
<gene>
    <name evidence="1" type="ORF">SDC9_205009</name>
</gene>
<proteinExistence type="predicted"/>
<organism evidence="1">
    <name type="scientific">bioreactor metagenome</name>
    <dbReference type="NCBI Taxonomy" id="1076179"/>
    <lineage>
        <taxon>unclassified sequences</taxon>
        <taxon>metagenomes</taxon>
        <taxon>ecological metagenomes</taxon>
    </lineage>
</organism>
<evidence type="ECO:0000313" key="1">
    <source>
        <dbReference type="EMBL" id="MPN57315.1"/>
    </source>
</evidence>
<dbReference type="AlphaFoldDB" id="A0A645J0U7"/>
<protein>
    <submittedName>
        <fullName evidence="1">Uncharacterized protein</fullName>
    </submittedName>
</protein>
<name>A0A645J0U7_9ZZZZ</name>